<feature type="transmembrane region" description="Helical" evidence="7">
    <location>
        <begin position="278"/>
        <end position="297"/>
    </location>
</feature>
<sequence length="443" mass="47852">MSSNKDELARGLKSRHVTMIALGGAIGAGIFQGSSSSIELAGPGVILSYLLAGIILYFVMQAMAEMAVQQPKAKTLRDLIQTFLGPYAGFFSGWIYFISWMLVMAAEMAAAAGFLKYWFTDTPLWLLSLIVSILITVINLFAVNIFGETEYWLSALKVSVLTLFILLGGVLIFAGFNGESAAGFENLTEHGGFLPFGISGIAASMLVVMFSFGGTEMIGMTLGETENPEKVIPKAARSVIIRILVFYVLPILVIVSLMPWNEVGKQSPFVTVFDTLGIPYIGGFMNFVLLTAVISAANTGMYAASRLLYTQALDGNAPKFFSKLSSKRVPVRALLASTSFLYIGVIVAVFAEGETFGYLMVVPGYAILSIWILLTIAHLKSRKPGVALKGFFVKSYPYTSWFSLIALLAILAGILMTSPPIGTIITLSICIILTLIYLFGAKK</sequence>
<evidence type="ECO:0000256" key="5">
    <source>
        <dbReference type="ARBA" id="ARBA00022989"/>
    </source>
</evidence>
<proteinExistence type="predicted"/>
<keyword evidence="2" id="KW-0813">Transport</keyword>
<feature type="transmembrane region" description="Helical" evidence="7">
    <location>
        <begin position="40"/>
        <end position="59"/>
    </location>
</feature>
<feature type="domain" description="Amino acid permease/ SLC12A" evidence="8">
    <location>
        <begin position="16"/>
        <end position="440"/>
    </location>
</feature>
<accession>A0A6I2M9G9</accession>
<evidence type="ECO:0000256" key="3">
    <source>
        <dbReference type="ARBA" id="ARBA00022692"/>
    </source>
</evidence>
<feature type="transmembrane region" description="Helical" evidence="7">
    <location>
        <begin position="356"/>
        <end position="377"/>
    </location>
</feature>
<organism evidence="9 10">
    <name type="scientific">Metabacillus idriensis</name>
    <dbReference type="NCBI Taxonomy" id="324768"/>
    <lineage>
        <taxon>Bacteria</taxon>
        <taxon>Bacillati</taxon>
        <taxon>Bacillota</taxon>
        <taxon>Bacilli</taxon>
        <taxon>Bacillales</taxon>
        <taxon>Bacillaceae</taxon>
        <taxon>Metabacillus</taxon>
    </lineage>
</organism>
<feature type="transmembrane region" description="Helical" evidence="7">
    <location>
        <begin position="79"/>
        <end position="103"/>
    </location>
</feature>
<feature type="transmembrane region" description="Helical" evidence="7">
    <location>
        <begin position="158"/>
        <end position="176"/>
    </location>
</feature>
<dbReference type="AlphaFoldDB" id="A0A6I2M9G9"/>
<feature type="transmembrane region" description="Helical" evidence="7">
    <location>
        <begin position="421"/>
        <end position="440"/>
    </location>
</feature>
<evidence type="ECO:0000313" key="10">
    <source>
        <dbReference type="Proteomes" id="UP000441585"/>
    </source>
</evidence>
<evidence type="ECO:0000256" key="6">
    <source>
        <dbReference type="ARBA" id="ARBA00023136"/>
    </source>
</evidence>
<dbReference type="GO" id="GO:0005886">
    <property type="term" value="C:plasma membrane"/>
    <property type="evidence" value="ECO:0007669"/>
    <property type="project" value="UniProtKB-SubCell"/>
</dbReference>
<evidence type="ECO:0000256" key="7">
    <source>
        <dbReference type="SAM" id="Phobius"/>
    </source>
</evidence>
<keyword evidence="5 7" id="KW-1133">Transmembrane helix</keyword>
<dbReference type="PANTHER" id="PTHR43495:SF5">
    <property type="entry name" value="GAMMA-AMINOBUTYRIC ACID PERMEASE"/>
    <property type="match status" value="1"/>
</dbReference>
<dbReference type="InterPro" id="IPR004840">
    <property type="entry name" value="Amino_acid_permease_CS"/>
</dbReference>
<dbReference type="RefSeq" id="WP_070879659.1">
    <property type="nucleotide sequence ID" value="NZ_CAJFZX010000004.1"/>
</dbReference>
<evidence type="ECO:0000256" key="4">
    <source>
        <dbReference type="ARBA" id="ARBA00022970"/>
    </source>
</evidence>
<dbReference type="InterPro" id="IPR004841">
    <property type="entry name" value="AA-permease/SLC12A_dom"/>
</dbReference>
<evidence type="ECO:0000256" key="1">
    <source>
        <dbReference type="ARBA" id="ARBA00004651"/>
    </source>
</evidence>
<gene>
    <name evidence="9" type="ORF">GJU41_13510</name>
</gene>
<dbReference type="PIRSF" id="PIRSF006060">
    <property type="entry name" value="AA_transporter"/>
    <property type="match status" value="1"/>
</dbReference>
<name>A0A6I2M9G9_9BACI</name>
<dbReference type="FunFam" id="1.20.1740.10:FF:000001">
    <property type="entry name" value="Amino acid permease"/>
    <property type="match status" value="1"/>
</dbReference>
<feature type="transmembrane region" description="Helical" evidence="7">
    <location>
        <begin position="398"/>
        <end position="415"/>
    </location>
</feature>
<dbReference type="EMBL" id="WKKF01000003">
    <property type="protein sequence ID" value="MRX54995.1"/>
    <property type="molecule type" value="Genomic_DNA"/>
</dbReference>
<evidence type="ECO:0000259" key="8">
    <source>
        <dbReference type="Pfam" id="PF00324"/>
    </source>
</evidence>
<dbReference type="Gene3D" id="1.20.1740.10">
    <property type="entry name" value="Amino acid/polyamine transporter I"/>
    <property type="match status" value="1"/>
</dbReference>
<keyword evidence="6 7" id="KW-0472">Membrane</keyword>
<dbReference type="Pfam" id="PF00324">
    <property type="entry name" value="AA_permease"/>
    <property type="match status" value="1"/>
</dbReference>
<keyword evidence="10" id="KW-1185">Reference proteome</keyword>
<reference evidence="9 10" key="1">
    <citation type="submission" date="2019-11" db="EMBL/GenBank/DDBJ databases">
        <title>Bacillus idriensis genome.</title>
        <authorList>
            <person name="Konopka E.N."/>
            <person name="Newman J.D."/>
        </authorList>
    </citation>
    <scope>NUCLEOTIDE SEQUENCE [LARGE SCALE GENOMIC DNA]</scope>
    <source>
        <strain evidence="9 10">DSM 19097</strain>
    </source>
</reference>
<dbReference type="Proteomes" id="UP000441585">
    <property type="component" value="Unassembled WGS sequence"/>
</dbReference>
<evidence type="ECO:0000256" key="2">
    <source>
        <dbReference type="ARBA" id="ARBA00022448"/>
    </source>
</evidence>
<feature type="transmembrane region" description="Helical" evidence="7">
    <location>
        <begin position="329"/>
        <end position="350"/>
    </location>
</feature>
<evidence type="ECO:0000313" key="9">
    <source>
        <dbReference type="EMBL" id="MRX54995.1"/>
    </source>
</evidence>
<feature type="transmembrane region" description="Helical" evidence="7">
    <location>
        <begin position="239"/>
        <end position="258"/>
    </location>
</feature>
<protein>
    <submittedName>
        <fullName evidence="9">Amino acid permease</fullName>
    </submittedName>
</protein>
<dbReference type="PROSITE" id="PS00218">
    <property type="entry name" value="AMINO_ACID_PERMEASE_1"/>
    <property type="match status" value="1"/>
</dbReference>
<keyword evidence="4" id="KW-0029">Amino-acid transport</keyword>
<keyword evidence="3 7" id="KW-0812">Transmembrane</keyword>
<dbReference type="PANTHER" id="PTHR43495">
    <property type="entry name" value="GABA PERMEASE"/>
    <property type="match status" value="1"/>
</dbReference>
<comment type="subcellular location">
    <subcellularLocation>
        <location evidence="1">Cell membrane</location>
        <topology evidence="1">Multi-pass membrane protein</topology>
    </subcellularLocation>
</comment>
<feature type="transmembrane region" description="Helical" evidence="7">
    <location>
        <begin position="123"/>
        <end position="146"/>
    </location>
</feature>
<feature type="transmembrane region" description="Helical" evidence="7">
    <location>
        <begin position="16"/>
        <end position="34"/>
    </location>
</feature>
<dbReference type="GO" id="GO:0006865">
    <property type="term" value="P:amino acid transport"/>
    <property type="evidence" value="ECO:0007669"/>
    <property type="project" value="UniProtKB-KW"/>
</dbReference>
<dbReference type="GO" id="GO:0055085">
    <property type="term" value="P:transmembrane transport"/>
    <property type="evidence" value="ECO:0007669"/>
    <property type="project" value="InterPro"/>
</dbReference>
<feature type="transmembrane region" description="Helical" evidence="7">
    <location>
        <begin position="196"/>
        <end position="218"/>
    </location>
</feature>
<comment type="caution">
    <text evidence="9">The sequence shown here is derived from an EMBL/GenBank/DDBJ whole genome shotgun (WGS) entry which is preliminary data.</text>
</comment>